<dbReference type="PANTHER" id="PTHR19211">
    <property type="entry name" value="ATP-BINDING TRANSPORT PROTEIN-RELATED"/>
    <property type="match status" value="1"/>
</dbReference>
<feature type="region of interest" description="Disordered" evidence="8">
    <location>
        <begin position="1"/>
        <end position="52"/>
    </location>
</feature>
<dbReference type="PANTHER" id="PTHR19211:SF15">
    <property type="entry name" value="ATP-BINDING CASSETTE SUB-FAMILY F MEMBER 2"/>
    <property type="match status" value="1"/>
</dbReference>
<evidence type="ECO:0000256" key="5">
    <source>
        <dbReference type="ARBA" id="ARBA00022840"/>
    </source>
</evidence>
<dbReference type="SUPFAM" id="SSF52540">
    <property type="entry name" value="P-loop containing nucleoside triphosphate hydrolases"/>
    <property type="match status" value="2"/>
</dbReference>
<dbReference type="InterPro" id="IPR017871">
    <property type="entry name" value="ABC_transporter-like_CS"/>
</dbReference>
<dbReference type="Pfam" id="PF00005">
    <property type="entry name" value="ABC_tran"/>
    <property type="match status" value="2"/>
</dbReference>
<dbReference type="InterPro" id="IPR003593">
    <property type="entry name" value="AAA+_ATPase"/>
</dbReference>
<accession>A0AAV7XKL4</accession>
<keyword evidence="3" id="KW-0677">Repeat</keyword>
<dbReference type="InterPro" id="IPR050611">
    <property type="entry name" value="ABCF"/>
</dbReference>
<sequence length="632" mass="71548">MPSDAKKKEAQRKKEQAKARQGGAKKPTDGKPASAEENGKVNGSVNGTGKAPEELSVEEALCAKLEADARMNAEARSCTGGLAVHPRSRDIKIDNFSITFHGCELIHDTLLEMSCGRRYGLLGLNGSGKSTLLAVLGNREVPIPEHIDIFHLSREMPASDKTALQCVMEVDEERVRLEKLAEELVANEDDESQEQLMDIYERLDDMSADTAQAKAAHILHGLGFTREMQNKKTKDFSGGWRMRIALARALYMKPHLLLLDEPTNHLDLDACVWLEEELKTYKRILVIISHSQDFLNGVCTNIMHLDKKKLKYYTGNYEAFVRTRSELLENQMKQYNWEQDQIAHMKNYIARFGHGSAKLARQAQSKEKTLAKMVAAGLTDKVVNDKTVNFCFPSCGTIPPPVIMVQNVSFKYNETSNYIYKNLEFGIDLDTRIALVGPNGAGKSTLLKLLYGDLIPTEGMIRKNSHLRIARYHQHLHELLDLDLSPLEYMMKSFPEIKEREEMRKIIGRYGLTGRQQVCPIRQLSDGQRCRVVFAYLAWQAPHLLLLDEPTNHLDMETIDALADAVNDFEGGMVLVSHDFRLINQVAEEIWVCENGAVTKWQGGILNYKEHLKTKIMKDIARAEKEQNIRRK</sequence>
<organism evidence="10 11">
    <name type="scientific">Megalurothrips usitatus</name>
    <name type="common">bean blossom thrips</name>
    <dbReference type="NCBI Taxonomy" id="439358"/>
    <lineage>
        <taxon>Eukaryota</taxon>
        <taxon>Metazoa</taxon>
        <taxon>Ecdysozoa</taxon>
        <taxon>Arthropoda</taxon>
        <taxon>Hexapoda</taxon>
        <taxon>Insecta</taxon>
        <taxon>Pterygota</taxon>
        <taxon>Neoptera</taxon>
        <taxon>Paraneoptera</taxon>
        <taxon>Thysanoptera</taxon>
        <taxon>Terebrantia</taxon>
        <taxon>Thripoidea</taxon>
        <taxon>Thripidae</taxon>
        <taxon>Megalurothrips</taxon>
    </lineage>
</organism>
<evidence type="ECO:0000256" key="4">
    <source>
        <dbReference type="ARBA" id="ARBA00022741"/>
    </source>
</evidence>
<evidence type="ECO:0000256" key="3">
    <source>
        <dbReference type="ARBA" id="ARBA00022737"/>
    </source>
</evidence>
<dbReference type="Pfam" id="PF12848">
    <property type="entry name" value="ABC_tran_Xtn"/>
    <property type="match status" value="1"/>
</dbReference>
<dbReference type="Proteomes" id="UP001075354">
    <property type="component" value="Chromosome 8"/>
</dbReference>
<evidence type="ECO:0000259" key="9">
    <source>
        <dbReference type="PROSITE" id="PS50893"/>
    </source>
</evidence>
<gene>
    <name evidence="10" type="ORF">ONE63_009830</name>
</gene>
<dbReference type="Gene3D" id="3.40.50.300">
    <property type="entry name" value="P-loop containing nucleotide triphosphate hydrolases"/>
    <property type="match status" value="2"/>
</dbReference>
<keyword evidence="11" id="KW-1185">Reference proteome</keyword>
<comment type="caution">
    <text evidence="10">The sequence shown here is derived from an EMBL/GenBank/DDBJ whole genome shotgun (WGS) entry which is preliminary data.</text>
</comment>
<evidence type="ECO:0000313" key="10">
    <source>
        <dbReference type="EMBL" id="KAJ1524979.1"/>
    </source>
</evidence>
<feature type="domain" description="ABC transporter" evidence="9">
    <location>
        <begin position="403"/>
        <end position="620"/>
    </location>
</feature>
<reference evidence="10" key="1">
    <citation type="submission" date="2022-12" db="EMBL/GenBank/DDBJ databases">
        <title>Chromosome-level genome assembly of the bean flower thrips Megalurothrips usitatus.</title>
        <authorList>
            <person name="Ma L."/>
            <person name="Liu Q."/>
            <person name="Li H."/>
            <person name="Cai W."/>
        </authorList>
    </citation>
    <scope>NUCLEOTIDE SEQUENCE</scope>
    <source>
        <strain evidence="10">Cailab_2022a</strain>
    </source>
</reference>
<protein>
    <recommendedName>
        <fullName evidence="7">ATP-binding cassette sub-family F member 2</fullName>
    </recommendedName>
</protein>
<dbReference type="InterPro" id="IPR003439">
    <property type="entry name" value="ABC_transporter-like_ATP-bd"/>
</dbReference>
<dbReference type="InterPro" id="IPR027417">
    <property type="entry name" value="P-loop_NTPase"/>
</dbReference>
<keyword evidence="5" id="KW-0067">ATP-binding</keyword>
<dbReference type="SMART" id="SM00382">
    <property type="entry name" value="AAA"/>
    <property type="match status" value="2"/>
</dbReference>
<dbReference type="FunFam" id="3.40.50.300:FF:000104">
    <property type="entry name" value="ATP-binding cassette sub-family F member 3"/>
    <property type="match status" value="1"/>
</dbReference>
<dbReference type="PROSITE" id="PS50893">
    <property type="entry name" value="ABC_TRANSPORTER_2"/>
    <property type="match status" value="2"/>
</dbReference>
<name>A0AAV7XKL4_9NEOP</name>
<dbReference type="AlphaFoldDB" id="A0AAV7XKL4"/>
<feature type="compositionally biased region" description="Basic and acidic residues" evidence="8">
    <location>
        <begin position="1"/>
        <end position="18"/>
    </location>
</feature>
<proteinExistence type="inferred from homology"/>
<evidence type="ECO:0000256" key="2">
    <source>
        <dbReference type="ARBA" id="ARBA00022553"/>
    </source>
</evidence>
<keyword evidence="6" id="KW-0007">Acetylation</keyword>
<keyword evidence="2" id="KW-0597">Phosphoprotein</keyword>
<keyword evidence="4" id="KW-0547">Nucleotide-binding</keyword>
<evidence type="ECO:0000256" key="1">
    <source>
        <dbReference type="ARBA" id="ARBA00011054"/>
    </source>
</evidence>
<evidence type="ECO:0000313" key="11">
    <source>
        <dbReference type="Proteomes" id="UP001075354"/>
    </source>
</evidence>
<feature type="domain" description="ABC transporter" evidence="9">
    <location>
        <begin position="91"/>
        <end position="332"/>
    </location>
</feature>
<comment type="similarity">
    <text evidence="1">Belongs to the ABC transporter superfamily. ABCF family. EF3 subfamily.</text>
</comment>
<dbReference type="GO" id="GO:0005524">
    <property type="term" value="F:ATP binding"/>
    <property type="evidence" value="ECO:0007669"/>
    <property type="project" value="UniProtKB-KW"/>
</dbReference>
<dbReference type="PROSITE" id="PS00211">
    <property type="entry name" value="ABC_TRANSPORTER_1"/>
    <property type="match status" value="1"/>
</dbReference>
<evidence type="ECO:0000256" key="6">
    <source>
        <dbReference type="ARBA" id="ARBA00022990"/>
    </source>
</evidence>
<evidence type="ECO:0000256" key="7">
    <source>
        <dbReference type="ARBA" id="ARBA00073918"/>
    </source>
</evidence>
<dbReference type="EMBL" id="JAPTSV010000008">
    <property type="protein sequence ID" value="KAJ1524979.1"/>
    <property type="molecule type" value="Genomic_DNA"/>
</dbReference>
<evidence type="ECO:0000256" key="8">
    <source>
        <dbReference type="SAM" id="MobiDB-lite"/>
    </source>
</evidence>
<dbReference type="InterPro" id="IPR032781">
    <property type="entry name" value="ABC_tran_Xtn"/>
</dbReference>
<dbReference type="FunFam" id="3.40.50.300:FF:000467">
    <property type="entry name" value="ATP-binding cassette sub-family F member 2"/>
    <property type="match status" value="1"/>
</dbReference>
<dbReference type="CDD" id="cd03221">
    <property type="entry name" value="ABCF_EF-3"/>
    <property type="match status" value="2"/>
</dbReference>
<dbReference type="GO" id="GO:0016887">
    <property type="term" value="F:ATP hydrolysis activity"/>
    <property type="evidence" value="ECO:0007669"/>
    <property type="project" value="InterPro"/>
</dbReference>